<dbReference type="SUPFAM" id="SSF53955">
    <property type="entry name" value="Lysozyme-like"/>
    <property type="match status" value="1"/>
</dbReference>
<dbReference type="GO" id="GO:0016998">
    <property type="term" value="P:cell wall macromolecule catabolic process"/>
    <property type="evidence" value="ECO:0007669"/>
    <property type="project" value="InterPro"/>
</dbReference>
<dbReference type="GO" id="GO:0004568">
    <property type="term" value="F:chitinase activity"/>
    <property type="evidence" value="ECO:0007669"/>
    <property type="project" value="InterPro"/>
</dbReference>
<name>A0A6J5LVD5_9CAUD</name>
<feature type="domain" description="Glycoside hydrolase family 19 catalytic" evidence="1">
    <location>
        <begin position="108"/>
        <end position="220"/>
    </location>
</feature>
<evidence type="ECO:0000313" key="3">
    <source>
        <dbReference type="EMBL" id="CAB4138448.1"/>
    </source>
</evidence>
<dbReference type="SUPFAM" id="SSF47090">
    <property type="entry name" value="PGBD-like"/>
    <property type="match status" value="1"/>
</dbReference>
<dbReference type="Gene3D" id="1.10.530.10">
    <property type="match status" value="1"/>
</dbReference>
<dbReference type="InterPro" id="IPR002477">
    <property type="entry name" value="Peptidoglycan-bd-like"/>
</dbReference>
<dbReference type="InterPro" id="IPR036366">
    <property type="entry name" value="PGBDSf"/>
</dbReference>
<gene>
    <name evidence="3" type="ORF">UFOVP331_47</name>
</gene>
<protein>
    <submittedName>
        <fullName evidence="3">COG3179 Predicted chitinase</fullName>
    </submittedName>
</protein>
<dbReference type="Pfam" id="PF01471">
    <property type="entry name" value="PG_binding_1"/>
    <property type="match status" value="1"/>
</dbReference>
<organism evidence="3">
    <name type="scientific">uncultured Caudovirales phage</name>
    <dbReference type="NCBI Taxonomy" id="2100421"/>
    <lineage>
        <taxon>Viruses</taxon>
        <taxon>Duplodnaviria</taxon>
        <taxon>Heunggongvirae</taxon>
        <taxon>Uroviricota</taxon>
        <taxon>Caudoviricetes</taxon>
        <taxon>Peduoviridae</taxon>
        <taxon>Maltschvirus</taxon>
        <taxon>Maltschvirus maltsch</taxon>
    </lineage>
</organism>
<dbReference type="PANTHER" id="PTHR34408">
    <property type="entry name" value="FAMILY PROTEIN, PUTATIVE-RELATED"/>
    <property type="match status" value="1"/>
</dbReference>
<dbReference type="Pfam" id="PF00182">
    <property type="entry name" value="Glyco_hydro_19"/>
    <property type="match status" value="1"/>
</dbReference>
<dbReference type="GO" id="GO:0006032">
    <property type="term" value="P:chitin catabolic process"/>
    <property type="evidence" value="ECO:0007669"/>
    <property type="project" value="InterPro"/>
</dbReference>
<accession>A0A6J5LVD5</accession>
<dbReference type="InterPro" id="IPR023346">
    <property type="entry name" value="Lysozyme-like_dom_sf"/>
</dbReference>
<dbReference type="PANTHER" id="PTHR34408:SF1">
    <property type="entry name" value="GLYCOSYL HYDROLASE FAMILY 19 DOMAIN-CONTAINING PROTEIN HI_1415"/>
    <property type="match status" value="1"/>
</dbReference>
<proteinExistence type="predicted"/>
<dbReference type="Gene3D" id="1.10.101.10">
    <property type="entry name" value="PGBD-like superfamily/PGBD"/>
    <property type="match status" value="1"/>
</dbReference>
<dbReference type="InterPro" id="IPR052354">
    <property type="entry name" value="Cell_Wall_Dynamics_Protein"/>
</dbReference>
<feature type="domain" description="Peptidoglycan binding-like" evidence="2">
    <location>
        <begin position="10"/>
        <end position="58"/>
    </location>
</feature>
<evidence type="ECO:0000259" key="1">
    <source>
        <dbReference type="Pfam" id="PF00182"/>
    </source>
</evidence>
<reference evidence="3" key="1">
    <citation type="submission" date="2020-04" db="EMBL/GenBank/DDBJ databases">
        <authorList>
            <person name="Chiriac C."/>
            <person name="Salcher M."/>
            <person name="Ghai R."/>
            <person name="Kavagutti S V."/>
        </authorList>
    </citation>
    <scope>NUCLEOTIDE SEQUENCE</scope>
</reference>
<sequence length="273" mass="28917">MLLKNGSAGAEVKQLQEKLGLGADGIFGAGTEAKVKEWQAANGLTADGIVGDGTWSKMFGSSTPAAAAVTIPASSFKLANLKGHIPDAVIAQIPDTAAKFNITTPLRLAHFLAQCGHESAGFKAVSENLNYSADGLVKIFGKYFNASTAAGYARNPEKIANKVYSSRMGNGNEASGEGWKHRGRGYIQLTGKDNYKAFDATVEDDILANPDLVATKYPLASAAFFFNKNGLWAICDKGADDATVTAVTKRVNGGTIGLADRLKHFKEYYSLLK</sequence>
<dbReference type="InterPro" id="IPR036365">
    <property type="entry name" value="PGBD-like_sf"/>
</dbReference>
<evidence type="ECO:0000259" key="2">
    <source>
        <dbReference type="Pfam" id="PF01471"/>
    </source>
</evidence>
<dbReference type="InterPro" id="IPR000726">
    <property type="entry name" value="Glyco_hydro_19_cat"/>
</dbReference>
<dbReference type="EMBL" id="LR796345">
    <property type="protein sequence ID" value="CAB4138448.1"/>
    <property type="molecule type" value="Genomic_DNA"/>
</dbReference>